<sequence>MSSVQAAIDDQGVMQLSGDLVFANVTALLGQIERLLGGVKKESLVIDLSRVGDVDSSGLALLLEVLERARHHGVTLRIRSLPEALLGIARLSNVEKLLLLES</sequence>
<dbReference type="STRING" id="1111735.GCA_000428045_00897"/>
<dbReference type="Proteomes" id="UP000235015">
    <property type="component" value="Unassembled WGS sequence"/>
</dbReference>
<reference evidence="2 3" key="1">
    <citation type="submission" date="2017-11" db="EMBL/GenBank/DDBJ databases">
        <title>Genome-resolved metagenomics identifies genetic mobility, metabolic interactions, and unexpected diversity in perchlorate-reducing communities.</title>
        <authorList>
            <person name="Barnum T.P."/>
            <person name="Figueroa I.A."/>
            <person name="Carlstrom C.I."/>
            <person name="Lucas L.N."/>
            <person name="Engelbrektson A.L."/>
            <person name="Coates J.D."/>
        </authorList>
    </citation>
    <scope>NUCLEOTIDE SEQUENCE [LARGE SCALE GENOMIC DNA]</scope>
    <source>
        <strain evidence="2">BM301</strain>
    </source>
</reference>
<gene>
    <name evidence="2" type="ORF">C0630_07120</name>
</gene>
<dbReference type="InterPro" id="IPR036513">
    <property type="entry name" value="STAS_dom_sf"/>
</dbReference>
<dbReference type="PROSITE" id="PS50801">
    <property type="entry name" value="STAS"/>
    <property type="match status" value="1"/>
</dbReference>
<organism evidence="2 3">
    <name type="scientific">Sedimenticola selenatireducens</name>
    <dbReference type="NCBI Taxonomy" id="191960"/>
    <lineage>
        <taxon>Bacteria</taxon>
        <taxon>Pseudomonadati</taxon>
        <taxon>Pseudomonadota</taxon>
        <taxon>Gammaproteobacteria</taxon>
        <taxon>Chromatiales</taxon>
        <taxon>Sedimenticolaceae</taxon>
        <taxon>Sedimenticola</taxon>
    </lineage>
</organism>
<proteinExistence type="predicted"/>
<feature type="domain" description="STAS" evidence="1">
    <location>
        <begin position="13"/>
        <end position="102"/>
    </location>
</feature>
<evidence type="ECO:0000259" key="1">
    <source>
        <dbReference type="PROSITE" id="PS50801"/>
    </source>
</evidence>
<dbReference type="CDD" id="cd07043">
    <property type="entry name" value="STAS_anti-anti-sigma_factors"/>
    <property type="match status" value="1"/>
</dbReference>
<dbReference type="InterPro" id="IPR002645">
    <property type="entry name" value="STAS_dom"/>
</dbReference>
<evidence type="ECO:0000313" key="2">
    <source>
        <dbReference type="EMBL" id="PLX62172.1"/>
    </source>
</evidence>
<dbReference type="EMBL" id="PKUN01000008">
    <property type="protein sequence ID" value="PLX62172.1"/>
    <property type="molecule type" value="Genomic_DNA"/>
</dbReference>
<evidence type="ECO:0000313" key="3">
    <source>
        <dbReference type="Proteomes" id="UP000235015"/>
    </source>
</evidence>
<name>A0A2N6CXY2_9GAMM</name>
<protein>
    <submittedName>
        <fullName evidence="2">STAS domain-containing protein</fullName>
    </submittedName>
</protein>
<dbReference type="RefSeq" id="WP_029133635.1">
    <property type="nucleotide sequence ID" value="NZ_CAXXYC010000004.1"/>
</dbReference>
<dbReference type="AlphaFoldDB" id="A0A2N6CXY2"/>
<accession>A0A2N6CXY2</accession>
<comment type="caution">
    <text evidence="2">The sequence shown here is derived from an EMBL/GenBank/DDBJ whole genome shotgun (WGS) entry which is preliminary data.</text>
</comment>
<dbReference type="Gene3D" id="3.30.750.24">
    <property type="entry name" value="STAS domain"/>
    <property type="match status" value="1"/>
</dbReference>
<dbReference type="Pfam" id="PF13466">
    <property type="entry name" value="STAS_2"/>
    <property type="match status" value="1"/>
</dbReference>
<dbReference type="SUPFAM" id="SSF52091">
    <property type="entry name" value="SpoIIaa-like"/>
    <property type="match status" value="1"/>
</dbReference>
<dbReference type="InterPro" id="IPR058548">
    <property type="entry name" value="MlaB-like_STAS"/>
</dbReference>